<keyword evidence="3" id="KW-1185">Reference proteome</keyword>
<dbReference type="SUPFAM" id="SSF89550">
    <property type="entry name" value="PHP domain-like"/>
    <property type="match status" value="1"/>
</dbReference>
<dbReference type="SMART" id="SM00481">
    <property type="entry name" value="POLIIIAc"/>
    <property type="match status" value="1"/>
</dbReference>
<dbReference type="AlphaFoldDB" id="A0A1H9RWA6"/>
<feature type="domain" description="Polymerase/histidinol phosphatase N-terminal" evidence="1">
    <location>
        <begin position="13"/>
        <end position="78"/>
    </location>
</feature>
<dbReference type="InterPro" id="IPR052018">
    <property type="entry name" value="PHP_domain"/>
</dbReference>
<dbReference type="STRING" id="587636.SAMN05216199_1153"/>
<dbReference type="EMBL" id="FOHB01000001">
    <property type="protein sequence ID" value="SER77091.1"/>
    <property type="molecule type" value="Genomic_DNA"/>
</dbReference>
<dbReference type="InterPro" id="IPR003141">
    <property type="entry name" value="Pol/His_phosphatase_N"/>
</dbReference>
<organism evidence="2 3">
    <name type="scientific">Pedococcus cremeus</name>
    <dbReference type="NCBI Taxonomy" id="587636"/>
    <lineage>
        <taxon>Bacteria</taxon>
        <taxon>Bacillati</taxon>
        <taxon>Actinomycetota</taxon>
        <taxon>Actinomycetes</taxon>
        <taxon>Micrococcales</taxon>
        <taxon>Intrasporangiaceae</taxon>
        <taxon>Pedococcus</taxon>
    </lineage>
</organism>
<dbReference type="InterPro" id="IPR016195">
    <property type="entry name" value="Pol/histidinol_Pase-like"/>
</dbReference>
<proteinExistence type="predicted"/>
<dbReference type="PANTHER" id="PTHR42924:SF3">
    <property type="entry name" value="POLYMERASE_HISTIDINOL PHOSPHATASE N-TERMINAL DOMAIN-CONTAINING PROTEIN"/>
    <property type="match status" value="1"/>
</dbReference>
<protein>
    <recommendedName>
        <fullName evidence="1">Polymerase/histidinol phosphatase N-terminal domain-containing protein</fullName>
    </recommendedName>
</protein>
<dbReference type="Proteomes" id="UP000199019">
    <property type="component" value="Unassembled WGS sequence"/>
</dbReference>
<gene>
    <name evidence="2" type="ORF">SAMN05216199_1153</name>
</gene>
<evidence type="ECO:0000313" key="2">
    <source>
        <dbReference type="EMBL" id="SER77091.1"/>
    </source>
</evidence>
<name>A0A1H9RWA6_9MICO</name>
<evidence type="ECO:0000259" key="1">
    <source>
        <dbReference type="SMART" id="SM00481"/>
    </source>
</evidence>
<sequence>MVPLLPYPWPVAIDLHTHSNASDGTHDPADVVAEAAAHGLTTIALTDHDTTAGWAEASRAGLELGVALVPGVEISTQHHGISVHLLGYLVDPDHPGLRHEMEHARTSRDTRMERMVANLAADGIPVTLEAVLAQARPGATLGRPHIADALVEAGYVPDRAAAFADLLNDRSPYYVHHYAPDVVRAVALVREAGGVPVMAHPFANRRGRTVTDHVIEQMAEAGLGGLEAFHRDHLAPERDHAVALAERLGLFVTGSSDYHGAGKENRIGENTTDPAVLAQIEEQATSGTTVVRA</sequence>
<dbReference type="Gene3D" id="1.10.150.650">
    <property type="match status" value="1"/>
</dbReference>
<dbReference type="CDD" id="cd07438">
    <property type="entry name" value="PHP_HisPPase_AMP"/>
    <property type="match status" value="1"/>
</dbReference>
<dbReference type="GO" id="GO:0035312">
    <property type="term" value="F:5'-3' DNA exonuclease activity"/>
    <property type="evidence" value="ECO:0007669"/>
    <property type="project" value="TreeGrafter"/>
</dbReference>
<dbReference type="Pfam" id="PF02811">
    <property type="entry name" value="PHP"/>
    <property type="match status" value="1"/>
</dbReference>
<evidence type="ECO:0000313" key="3">
    <source>
        <dbReference type="Proteomes" id="UP000199019"/>
    </source>
</evidence>
<accession>A0A1H9RWA6</accession>
<dbReference type="GO" id="GO:0004534">
    <property type="term" value="F:5'-3' RNA exonuclease activity"/>
    <property type="evidence" value="ECO:0007669"/>
    <property type="project" value="TreeGrafter"/>
</dbReference>
<dbReference type="Gene3D" id="3.20.20.140">
    <property type="entry name" value="Metal-dependent hydrolases"/>
    <property type="match status" value="1"/>
</dbReference>
<dbReference type="InterPro" id="IPR004013">
    <property type="entry name" value="PHP_dom"/>
</dbReference>
<reference evidence="3" key="1">
    <citation type="submission" date="2016-10" db="EMBL/GenBank/DDBJ databases">
        <authorList>
            <person name="Varghese N."/>
            <person name="Submissions S."/>
        </authorList>
    </citation>
    <scope>NUCLEOTIDE SEQUENCE [LARGE SCALE GENOMIC DNA]</scope>
    <source>
        <strain evidence="3">CGMCC 1.6963</strain>
    </source>
</reference>
<dbReference type="PANTHER" id="PTHR42924">
    <property type="entry name" value="EXONUCLEASE"/>
    <property type="match status" value="1"/>
</dbReference>